<comment type="caution">
    <text evidence="5">The sequence shown here is derived from an EMBL/GenBank/DDBJ whole genome shotgun (WGS) entry which is preliminary data.</text>
</comment>
<dbReference type="AlphaFoldDB" id="A0A6L2KEZ2"/>
<dbReference type="Pfam" id="PF00098">
    <property type="entry name" value="zf-CCHC"/>
    <property type="match status" value="1"/>
</dbReference>
<keyword evidence="1" id="KW-0479">Metal-binding</keyword>
<sequence length="857" mass="97513">MALLSAVASRFPPSNNQLKTSSNPRNQATIQDGRVTVQQVQGRQNQSYAGTGNSGIATTSKGNVAAGPPRVAKCYNCQGEGHMVRQCTQPKSPRNVAWFKDKLMLSEAHEAEAPVAQQTIPQNSAFQTNDLDAYDSDCDDLSSAKSVLMANLLSYDLKVLSEVPYSDSYPNDMINRNVQEMRYSEQTHVDYFEDNEIHSGSNIIPHSQYLQDSSVIQDTNPSTPNDLLVLSLVEQITDHVAHLDKESQTNKMVNESLTAELERYKERIAIFEQKLNVYLNKRERLIDSQIDDFIRDRNAKIAAFQQEIDTLKETLCNNNKIKEYIGKRFVTQKELSAEQAFWLKHSSLSETPVTSHTPVRFEAPSELPKVSLVNESLKKLKYQLANFDEVVKKRLTSYAITAGSWGFEHTKKCFVTEIITFLKVLEDIFIEFDKTLLDEIIEVQTIFNQIETDVDQCYVDKNVFEIQIKQLKIDNDQLLNQIMFQKIVHVVVNSMDFLDVKKSCVNNCNKCLELEIELFKKKDFIEKEAYDALVKSYLNLEKHCITLELATQLNQEIFQRENSGENLNTPTFNQLFEINELKAHSQENDAVIRKLKEKIKSLSGKDSVKNVKKDIDEIETINIELEHSVAKLLLENENLRKEREHLKLIYKDQFDSTGKTRIQSKEQCDSLIAQINAKSLKKLNLNAQLQKKNVLELNMSYSPKPSEKLVVVTPINKDKRVRFAEPVTSSNNISKQTDSLKTKYSNKPLLTSTGVKPTTSASGSKPSDNTKTNRITRPPRSNQNNKVEDHPRKVKSSLNKTNSVSKPISNALVKHSESVKNGTTVFQPVMNQRSAKAMQRLQPRIRPARYMLPILLT</sequence>
<dbReference type="InterPro" id="IPR036875">
    <property type="entry name" value="Znf_CCHC_sf"/>
</dbReference>
<protein>
    <recommendedName>
        <fullName evidence="4">CCHC-type domain-containing protein</fullName>
    </recommendedName>
</protein>
<dbReference type="SUPFAM" id="SSF57756">
    <property type="entry name" value="Retrovirus zinc finger-like domains"/>
    <property type="match status" value="1"/>
</dbReference>
<dbReference type="GO" id="GO:0008270">
    <property type="term" value="F:zinc ion binding"/>
    <property type="evidence" value="ECO:0007669"/>
    <property type="project" value="UniProtKB-KW"/>
</dbReference>
<feature type="coiled-coil region" evidence="2">
    <location>
        <begin position="622"/>
        <end position="649"/>
    </location>
</feature>
<feature type="compositionally biased region" description="Polar residues" evidence="3">
    <location>
        <begin position="727"/>
        <end position="785"/>
    </location>
</feature>
<reference evidence="5" key="1">
    <citation type="journal article" date="2019" name="Sci. Rep.">
        <title>Draft genome of Tanacetum cinerariifolium, the natural source of mosquito coil.</title>
        <authorList>
            <person name="Yamashiro T."/>
            <person name="Shiraishi A."/>
            <person name="Satake H."/>
            <person name="Nakayama K."/>
        </authorList>
    </citation>
    <scope>NUCLEOTIDE SEQUENCE</scope>
</reference>
<evidence type="ECO:0000259" key="4">
    <source>
        <dbReference type="PROSITE" id="PS50158"/>
    </source>
</evidence>
<feature type="compositionally biased region" description="Polar residues" evidence="3">
    <location>
        <begin position="12"/>
        <end position="26"/>
    </location>
</feature>
<gene>
    <name evidence="5" type="ORF">Tci_018412</name>
</gene>
<proteinExistence type="predicted"/>
<dbReference type="InterPro" id="IPR001878">
    <property type="entry name" value="Znf_CCHC"/>
</dbReference>
<dbReference type="PROSITE" id="PS50158">
    <property type="entry name" value="ZF_CCHC"/>
    <property type="match status" value="1"/>
</dbReference>
<evidence type="ECO:0000256" key="2">
    <source>
        <dbReference type="SAM" id="Coils"/>
    </source>
</evidence>
<dbReference type="SMART" id="SM00343">
    <property type="entry name" value="ZnF_C2HC"/>
    <property type="match status" value="1"/>
</dbReference>
<organism evidence="5">
    <name type="scientific">Tanacetum cinerariifolium</name>
    <name type="common">Dalmatian daisy</name>
    <name type="synonym">Chrysanthemum cinerariifolium</name>
    <dbReference type="NCBI Taxonomy" id="118510"/>
    <lineage>
        <taxon>Eukaryota</taxon>
        <taxon>Viridiplantae</taxon>
        <taxon>Streptophyta</taxon>
        <taxon>Embryophyta</taxon>
        <taxon>Tracheophyta</taxon>
        <taxon>Spermatophyta</taxon>
        <taxon>Magnoliopsida</taxon>
        <taxon>eudicotyledons</taxon>
        <taxon>Gunneridae</taxon>
        <taxon>Pentapetalae</taxon>
        <taxon>asterids</taxon>
        <taxon>campanulids</taxon>
        <taxon>Asterales</taxon>
        <taxon>Asteraceae</taxon>
        <taxon>Asteroideae</taxon>
        <taxon>Anthemideae</taxon>
        <taxon>Anthemidinae</taxon>
        <taxon>Tanacetum</taxon>
    </lineage>
</organism>
<feature type="region of interest" description="Disordered" evidence="3">
    <location>
        <begin position="1"/>
        <end position="26"/>
    </location>
</feature>
<feature type="domain" description="CCHC-type" evidence="4">
    <location>
        <begin position="73"/>
        <end position="89"/>
    </location>
</feature>
<feature type="region of interest" description="Disordered" evidence="3">
    <location>
        <begin position="726"/>
        <end position="804"/>
    </location>
</feature>
<evidence type="ECO:0000313" key="5">
    <source>
        <dbReference type="EMBL" id="GEU46434.1"/>
    </source>
</evidence>
<dbReference type="EMBL" id="BKCJ010002124">
    <property type="protein sequence ID" value="GEU46434.1"/>
    <property type="molecule type" value="Genomic_DNA"/>
</dbReference>
<feature type="coiled-coil region" evidence="2">
    <location>
        <begin position="254"/>
        <end position="314"/>
    </location>
</feature>
<evidence type="ECO:0000256" key="3">
    <source>
        <dbReference type="SAM" id="MobiDB-lite"/>
    </source>
</evidence>
<keyword evidence="1" id="KW-0862">Zinc</keyword>
<dbReference type="GO" id="GO:0003676">
    <property type="term" value="F:nucleic acid binding"/>
    <property type="evidence" value="ECO:0007669"/>
    <property type="project" value="InterPro"/>
</dbReference>
<keyword evidence="1" id="KW-0863">Zinc-finger</keyword>
<evidence type="ECO:0000256" key="1">
    <source>
        <dbReference type="PROSITE-ProRule" id="PRU00047"/>
    </source>
</evidence>
<keyword evidence="2" id="KW-0175">Coiled coil</keyword>
<dbReference type="Gene3D" id="4.10.60.10">
    <property type="entry name" value="Zinc finger, CCHC-type"/>
    <property type="match status" value="1"/>
</dbReference>
<name>A0A6L2KEZ2_TANCI</name>
<accession>A0A6L2KEZ2</accession>